<evidence type="ECO:0000313" key="3">
    <source>
        <dbReference type="Proteomes" id="UP000024635"/>
    </source>
</evidence>
<dbReference type="Proteomes" id="UP000024635">
    <property type="component" value="Unassembled WGS sequence"/>
</dbReference>
<sequence length="102" mass="11653">MIAVRWTSSSRTRNGQAATRYRNKGGNSASQIQPVYSATRRIAPYDPHPLALPLRWTLCRNVQYIRNDESAEAVHVTAGSLVDIRKTMMKRDTQIRYDDVEC</sequence>
<evidence type="ECO:0000256" key="1">
    <source>
        <dbReference type="SAM" id="MobiDB-lite"/>
    </source>
</evidence>
<feature type="region of interest" description="Disordered" evidence="1">
    <location>
        <begin position="1"/>
        <end position="30"/>
    </location>
</feature>
<comment type="caution">
    <text evidence="2">The sequence shown here is derived from an EMBL/GenBank/DDBJ whole genome shotgun (WGS) entry which is preliminary data.</text>
</comment>
<reference evidence="3" key="1">
    <citation type="journal article" date="2015" name="Nat. Genet.">
        <title>The genome and transcriptome of the zoonotic hookworm Ancylostoma ceylanicum identify infection-specific gene families.</title>
        <authorList>
            <person name="Schwarz E.M."/>
            <person name="Hu Y."/>
            <person name="Antoshechkin I."/>
            <person name="Miller M.M."/>
            <person name="Sternberg P.W."/>
            <person name="Aroian R.V."/>
        </authorList>
    </citation>
    <scope>NUCLEOTIDE SEQUENCE</scope>
    <source>
        <strain evidence="3">HY135</strain>
    </source>
</reference>
<feature type="compositionally biased region" description="Polar residues" evidence="1">
    <location>
        <begin position="1"/>
        <end position="17"/>
    </location>
</feature>
<evidence type="ECO:0000313" key="2">
    <source>
        <dbReference type="EMBL" id="EYC01520.1"/>
    </source>
</evidence>
<keyword evidence="3" id="KW-1185">Reference proteome</keyword>
<proteinExistence type="predicted"/>
<organism evidence="2 3">
    <name type="scientific">Ancylostoma ceylanicum</name>
    <dbReference type="NCBI Taxonomy" id="53326"/>
    <lineage>
        <taxon>Eukaryota</taxon>
        <taxon>Metazoa</taxon>
        <taxon>Ecdysozoa</taxon>
        <taxon>Nematoda</taxon>
        <taxon>Chromadorea</taxon>
        <taxon>Rhabditida</taxon>
        <taxon>Rhabditina</taxon>
        <taxon>Rhabditomorpha</taxon>
        <taxon>Strongyloidea</taxon>
        <taxon>Ancylostomatidae</taxon>
        <taxon>Ancylostomatinae</taxon>
        <taxon>Ancylostoma</taxon>
    </lineage>
</organism>
<name>A0A016TFT5_9BILA</name>
<gene>
    <name evidence="2" type="primary">Acey_s0106.g3739</name>
    <name evidence="2" type="ORF">Y032_0106g3739</name>
</gene>
<accession>A0A016TFT5</accession>
<dbReference type="AlphaFoldDB" id="A0A016TFT5"/>
<dbReference type="EMBL" id="JARK01001442">
    <property type="protein sequence ID" value="EYC01520.1"/>
    <property type="molecule type" value="Genomic_DNA"/>
</dbReference>
<protein>
    <submittedName>
        <fullName evidence="2">Uncharacterized protein</fullName>
    </submittedName>
</protein>